<reference evidence="2 3" key="1">
    <citation type="submission" date="2021-06" db="EMBL/GenBank/DDBJ databases">
        <authorList>
            <person name="Palmer J.M."/>
        </authorList>
    </citation>
    <scope>NUCLEOTIDE SEQUENCE [LARGE SCALE GENOMIC DNA]</scope>
    <source>
        <strain evidence="2 3">MEX-2019</strain>
        <tissue evidence="2">Muscle</tissue>
    </source>
</reference>
<protein>
    <submittedName>
        <fullName evidence="2">Uncharacterized protein</fullName>
    </submittedName>
</protein>
<name>A0AAV9SCG7_9TELE</name>
<dbReference type="AlphaFoldDB" id="A0AAV9SCG7"/>
<accession>A0AAV9SCG7</accession>
<evidence type="ECO:0000313" key="3">
    <source>
        <dbReference type="Proteomes" id="UP001311232"/>
    </source>
</evidence>
<keyword evidence="3" id="KW-1185">Reference proteome</keyword>
<feature type="region of interest" description="Disordered" evidence="1">
    <location>
        <begin position="1"/>
        <end position="28"/>
    </location>
</feature>
<proteinExistence type="predicted"/>
<gene>
    <name evidence="2" type="ORF">CRENBAI_016854</name>
</gene>
<feature type="compositionally biased region" description="Basic and acidic residues" evidence="1">
    <location>
        <begin position="71"/>
        <end position="82"/>
    </location>
</feature>
<sequence>MRVGPGAAGEKSASCSQTSPHPLERTNLHSNPEQFAITYRSCLSTLLVAVSGLRLITVGIFRTGGGGDAVDAGRHPPADGRTPETATQRPAATVLQQLQPLHAGGKPKSDEKRAPVVTDAFRYPYKLVSN</sequence>
<evidence type="ECO:0000313" key="2">
    <source>
        <dbReference type="EMBL" id="KAK5618534.1"/>
    </source>
</evidence>
<evidence type="ECO:0000256" key="1">
    <source>
        <dbReference type="SAM" id="MobiDB-lite"/>
    </source>
</evidence>
<feature type="region of interest" description="Disordered" evidence="1">
    <location>
        <begin position="66"/>
        <end position="89"/>
    </location>
</feature>
<organism evidence="2 3">
    <name type="scientific">Crenichthys baileyi</name>
    <name type="common">White River springfish</name>
    <dbReference type="NCBI Taxonomy" id="28760"/>
    <lineage>
        <taxon>Eukaryota</taxon>
        <taxon>Metazoa</taxon>
        <taxon>Chordata</taxon>
        <taxon>Craniata</taxon>
        <taxon>Vertebrata</taxon>
        <taxon>Euteleostomi</taxon>
        <taxon>Actinopterygii</taxon>
        <taxon>Neopterygii</taxon>
        <taxon>Teleostei</taxon>
        <taxon>Neoteleostei</taxon>
        <taxon>Acanthomorphata</taxon>
        <taxon>Ovalentaria</taxon>
        <taxon>Atherinomorphae</taxon>
        <taxon>Cyprinodontiformes</taxon>
        <taxon>Goodeidae</taxon>
        <taxon>Crenichthys</taxon>
    </lineage>
</organism>
<comment type="caution">
    <text evidence="2">The sequence shown here is derived from an EMBL/GenBank/DDBJ whole genome shotgun (WGS) entry which is preliminary data.</text>
</comment>
<dbReference type="EMBL" id="JAHHUM010000615">
    <property type="protein sequence ID" value="KAK5618534.1"/>
    <property type="molecule type" value="Genomic_DNA"/>
</dbReference>
<dbReference type="Proteomes" id="UP001311232">
    <property type="component" value="Unassembled WGS sequence"/>
</dbReference>